<gene>
    <name evidence="2" type="ORF">ILEXP_LOCUS26655</name>
</gene>
<reference evidence="2 3" key="1">
    <citation type="submission" date="2024-02" db="EMBL/GenBank/DDBJ databases">
        <authorList>
            <person name="Vignale AGUSTIN F."/>
            <person name="Sosa J E."/>
            <person name="Modenutti C."/>
        </authorList>
    </citation>
    <scope>NUCLEOTIDE SEQUENCE [LARGE SCALE GENOMIC DNA]</scope>
</reference>
<dbReference type="InterPro" id="IPR053052">
    <property type="entry name" value="Imprinting_Balance_Reg"/>
</dbReference>
<dbReference type="PANTHER" id="PTHR45496">
    <property type="entry name" value="CHAPERONE DNAJ-DOMAIN SUPERFAMILY PROTEIN"/>
    <property type="match status" value="1"/>
</dbReference>
<evidence type="ECO:0000256" key="1">
    <source>
        <dbReference type="SAM" id="MobiDB-lite"/>
    </source>
</evidence>
<evidence type="ECO:0000313" key="2">
    <source>
        <dbReference type="EMBL" id="CAK9158056.1"/>
    </source>
</evidence>
<keyword evidence="3" id="KW-1185">Reference proteome</keyword>
<feature type="region of interest" description="Disordered" evidence="1">
    <location>
        <begin position="152"/>
        <end position="181"/>
    </location>
</feature>
<evidence type="ECO:0000313" key="3">
    <source>
        <dbReference type="Proteomes" id="UP001642360"/>
    </source>
</evidence>
<accession>A0ABC8SLI8</accession>
<dbReference type="PANTHER" id="PTHR45496:SF12">
    <property type="entry name" value="J DOMAIN-CONTAINING PROTEIN"/>
    <property type="match status" value="1"/>
</dbReference>
<sequence length="268" mass="29831">MKEQCGCVSGKSAFWTVCPHCYCLYEYEKVYEGCCLMCQNDQCWKGFHAMALPSPPPIEVVEMGQYSSFGSILGFEGDEGKGLLPWMPFSPFVAQVEIKEEKKNDVHEDDNVWERDSFIENFDDSDDFYGENGSKNEVTLENFNAKKVKTEEKMKKGSESNNGLERSVESEVPNTGKMAMKSKKSVAERKKLLMGNGTGNKINEGYPHSGEELGLKVEASEDNEHFDSWFGAGVGIGNGGNDFVMGEVEFFEGVDDIYVGLQEISDAS</sequence>
<protein>
    <submittedName>
        <fullName evidence="2">Uncharacterized protein</fullName>
    </submittedName>
</protein>
<organism evidence="2 3">
    <name type="scientific">Ilex paraguariensis</name>
    <name type="common">yerba mate</name>
    <dbReference type="NCBI Taxonomy" id="185542"/>
    <lineage>
        <taxon>Eukaryota</taxon>
        <taxon>Viridiplantae</taxon>
        <taxon>Streptophyta</taxon>
        <taxon>Embryophyta</taxon>
        <taxon>Tracheophyta</taxon>
        <taxon>Spermatophyta</taxon>
        <taxon>Magnoliopsida</taxon>
        <taxon>eudicotyledons</taxon>
        <taxon>Gunneridae</taxon>
        <taxon>Pentapetalae</taxon>
        <taxon>asterids</taxon>
        <taxon>campanulids</taxon>
        <taxon>Aquifoliales</taxon>
        <taxon>Aquifoliaceae</taxon>
        <taxon>Ilex</taxon>
    </lineage>
</organism>
<dbReference type="EMBL" id="CAUOFW020003103">
    <property type="protein sequence ID" value="CAK9158056.1"/>
    <property type="molecule type" value="Genomic_DNA"/>
</dbReference>
<dbReference type="Proteomes" id="UP001642360">
    <property type="component" value="Unassembled WGS sequence"/>
</dbReference>
<dbReference type="AlphaFoldDB" id="A0ABC8SLI8"/>
<name>A0ABC8SLI8_9AQUA</name>
<proteinExistence type="predicted"/>
<comment type="caution">
    <text evidence="2">The sequence shown here is derived from an EMBL/GenBank/DDBJ whole genome shotgun (WGS) entry which is preliminary data.</text>
</comment>